<gene>
    <name evidence="2" type="ORF">L3X38_025202</name>
</gene>
<evidence type="ECO:0000313" key="3">
    <source>
        <dbReference type="Proteomes" id="UP001054821"/>
    </source>
</evidence>
<dbReference type="EMBL" id="JAJFAZ020000004">
    <property type="protein sequence ID" value="KAI5335069.1"/>
    <property type="molecule type" value="Genomic_DNA"/>
</dbReference>
<organism evidence="2 3">
    <name type="scientific">Prunus dulcis</name>
    <name type="common">Almond</name>
    <name type="synonym">Amygdalus dulcis</name>
    <dbReference type="NCBI Taxonomy" id="3755"/>
    <lineage>
        <taxon>Eukaryota</taxon>
        <taxon>Viridiplantae</taxon>
        <taxon>Streptophyta</taxon>
        <taxon>Embryophyta</taxon>
        <taxon>Tracheophyta</taxon>
        <taxon>Spermatophyta</taxon>
        <taxon>Magnoliopsida</taxon>
        <taxon>eudicotyledons</taxon>
        <taxon>Gunneridae</taxon>
        <taxon>Pentapetalae</taxon>
        <taxon>rosids</taxon>
        <taxon>fabids</taxon>
        <taxon>Rosales</taxon>
        <taxon>Rosaceae</taxon>
        <taxon>Amygdaloideae</taxon>
        <taxon>Amygdaleae</taxon>
        <taxon>Prunus</taxon>
    </lineage>
</organism>
<keyword evidence="3" id="KW-1185">Reference proteome</keyword>
<proteinExistence type="predicted"/>
<name>A0AAD4W167_PRUDU</name>
<sequence length="293" mass="33907">MPNETHYNSYGSSSQSTCQYGNHNQNSQYNYTHQGGYNGQYDSTYQYGYGSQFDGQHGRNNNHGQNNMMYQNYSNGQHGYNGQYNQVAREQCTYPYARNNSANIYNQSSYGFHQRNHIIGYNDQNNINICERPYVDHMDKEHQNFIKVTSKVKDVFMEMADGFYASNKILIQGLHEITSLLVVEEQTLSHNFKSQQQENHQVTAVQSLILPTYVEEKNVGRQYMMEKDVDESALEFSTPTHLPFENLTLVEEEKNLGMVAVRPSISSTFLEENEVNREYVNERSGRVGLRVEN</sequence>
<dbReference type="Proteomes" id="UP001054821">
    <property type="component" value="Chromosome 4"/>
</dbReference>
<evidence type="ECO:0000256" key="1">
    <source>
        <dbReference type="SAM" id="MobiDB-lite"/>
    </source>
</evidence>
<comment type="caution">
    <text evidence="2">The sequence shown here is derived from an EMBL/GenBank/DDBJ whole genome shotgun (WGS) entry which is preliminary data.</text>
</comment>
<dbReference type="AlphaFoldDB" id="A0AAD4W167"/>
<reference evidence="2 3" key="1">
    <citation type="journal article" date="2022" name="G3 (Bethesda)">
        <title>Whole-genome sequence and methylome profiling of the almond [Prunus dulcis (Mill.) D.A. Webb] cultivar 'Nonpareil'.</title>
        <authorList>
            <person name="D'Amico-Willman K.M."/>
            <person name="Ouma W.Z."/>
            <person name="Meulia T."/>
            <person name="Sideli G.M."/>
            <person name="Gradziel T.M."/>
            <person name="Fresnedo-Ramirez J."/>
        </authorList>
    </citation>
    <scope>NUCLEOTIDE SEQUENCE [LARGE SCALE GENOMIC DNA]</scope>
    <source>
        <strain evidence="2">Clone GOH B32 T37-40</strain>
    </source>
</reference>
<evidence type="ECO:0000313" key="2">
    <source>
        <dbReference type="EMBL" id="KAI5335069.1"/>
    </source>
</evidence>
<feature type="region of interest" description="Disordered" evidence="1">
    <location>
        <begin position="1"/>
        <end position="35"/>
    </location>
</feature>
<protein>
    <submittedName>
        <fullName evidence="2">Uncharacterized protein</fullName>
    </submittedName>
</protein>
<accession>A0AAD4W167</accession>